<gene>
    <name evidence="2" type="ORF">BPAE_0295g00110</name>
</gene>
<reference evidence="2 3" key="1">
    <citation type="submission" date="2017-12" db="EMBL/GenBank/DDBJ databases">
        <title>Comparative genomics of Botrytis spp.</title>
        <authorList>
            <person name="Valero-Jimenez C.A."/>
            <person name="Tapia P."/>
            <person name="Veloso J."/>
            <person name="Silva-Moreno E."/>
            <person name="Staats M."/>
            <person name="Valdes J.H."/>
            <person name="Van Kan J.A.L."/>
        </authorList>
    </citation>
    <scope>NUCLEOTIDE SEQUENCE [LARGE SCALE GENOMIC DNA]</scope>
    <source>
        <strain evidence="2 3">Bp0003</strain>
    </source>
</reference>
<dbReference type="Proteomes" id="UP000297910">
    <property type="component" value="Unassembled WGS sequence"/>
</dbReference>
<evidence type="ECO:0000313" key="2">
    <source>
        <dbReference type="EMBL" id="TGO20448.1"/>
    </source>
</evidence>
<dbReference type="AlphaFoldDB" id="A0A4Z1FAB2"/>
<organism evidence="2 3">
    <name type="scientific">Botrytis paeoniae</name>
    <dbReference type="NCBI Taxonomy" id="278948"/>
    <lineage>
        <taxon>Eukaryota</taxon>
        <taxon>Fungi</taxon>
        <taxon>Dikarya</taxon>
        <taxon>Ascomycota</taxon>
        <taxon>Pezizomycotina</taxon>
        <taxon>Leotiomycetes</taxon>
        <taxon>Helotiales</taxon>
        <taxon>Sclerotiniaceae</taxon>
        <taxon>Botrytis</taxon>
    </lineage>
</organism>
<evidence type="ECO:0000313" key="3">
    <source>
        <dbReference type="Proteomes" id="UP000297910"/>
    </source>
</evidence>
<comment type="caution">
    <text evidence="2">The sequence shown here is derived from an EMBL/GenBank/DDBJ whole genome shotgun (WGS) entry which is preliminary data.</text>
</comment>
<dbReference type="EMBL" id="PQXI01000294">
    <property type="protein sequence ID" value="TGO20448.1"/>
    <property type="molecule type" value="Genomic_DNA"/>
</dbReference>
<protein>
    <submittedName>
        <fullName evidence="2">Uncharacterized protein</fullName>
    </submittedName>
</protein>
<evidence type="ECO:0000256" key="1">
    <source>
        <dbReference type="SAM" id="MobiDB-lite"/>
    </source>
</evidence>
<proteinExistence type="predicted"/>
<sequence>MFCLGTPTRMTEVVECFSAQKVVKMFSRRRYKTRHYHTASGDQFQRSQHRRNWEPEQRSQSTYAITVRIPLLGNSNSPPYMGGYYYRPCIECWKGPGQHQFWEIRVMEPHFEDDSARKIVDGTLNLPVRTIDEHFRHTETCANARELLWKKRDYISGKK</sequence>
<feature type="region of interest" description="Disordered" evidence="1">
    <location>
        <begin position="38"/>
        <end position="58"/>
    </location>
</feature>
<keyword evidence="3" id="KW-1185">Reference proteome</keyword>
<accession>A0A4Z1FAB2</accession>
<name>A0A4Z1FAB2_9HELO</name>